<dbReference type="AlphaFoldDB" id="A0A9J5WZ45"/>
<reference evidence="1 2" key="1">
    <citation type="submission" date="2020-09" db="EMBL/GenBank/DDBJ databases">
        <title>De no assembly of potato wild relative species, Solanum commersonii.</title>
        <authorList>
            <person name="Cho K."/>
        </authorList>
    </citation>
    <scope>NUCLEOTIDE SEQUENCE [LARGE SCALE GENOMIC DNA]</scope>
    <source>
        <strain evidence="1">LZ3.2</strain>
        <tissue evidence="1">Leaf</tissue>
    </source>
</reference>
<accession>A0A9J5WZ45</accession>
<evidence type="ECO:0000313" key="2">
    <source>
        <dbReference type="Proteomes" id="UP000824120"/>
    </source>
</evidence>
<protein>
    <submittedName>
        <fullName evidence="1">Uncharacterized protein</fullName>
    </submittedName>
</protein>
<name>A0A9J5WZ45_SOLCO</name>
<dbReference type="EMBL" id="JACXVP010000010">
    <property type="protein sequence ID" value="KAG5580254.1"/>
    <property type="molecule type" value="Genomic_DNA"/>
</dbReference>
<sequence>MYQTRLNLLMQGSNVHSKFQVVSYHYQRISSSQYLLLMQTMVHSLKLRNQMQHSHSQRRTQCIISPIGLLDKL</sequence>
<comment type="caution">
    <text evidence="1">The sequence shown here is derived from an EMBL/GenBank/DDBJ whole genome shotgun (WGS) entry which is preliminary data.</text>
</comment>
<organism evidence="1 2">
    <name type="scientific">Solanum commersonii</name>
    <name type="common">Commerson's wild potato</name>
    <name type="synonym">Commerson's nightshade</name>
    <dbReference type="NCBI Taxonomy" id="4109"/>
    <lineage>
        <taxon>Eukaryota</taxon>
        <taxon>Viridiplantae</taxon>
        <taxon>Streptophyta</taxon>
        <taxon>Embryophyta</taxon>
        <taxon>Tracheophyta</taxon>
        <taxon>Spermatophyta</taxon>
        <taxon>Magnoliopsida</taxon>
        <taxon>eudicotyledons</taxon>
        <taxon>Gunneridae</taxon>
        <taxon>Pentapetalae</taxon>
        <taxon>asterids</taxon>
        <taxon>lamiids</taxon>
        <taxon>Solanales</taxon>
        <taxon>Solanaceae</taxon>
        <taxon>Solanoideae</taxon>
        <taxon>Solaneae</taxon>
        <taxon>Solanum</taxon>
    </lineage>
</organism>
<gene>
    <name evidence="1" type="ORF">H5410_050881</name>
</gene>
<proteinExistence type="predicted"/>
<dbReference type="Proteomes" id="UP000824120">
    <property type="component" value="Chromosome 10"/>
</dbReference>
<keyword evidence="2" id="KW-1185">Reference proteome</keyword>
<evidence type="ECO:0000313" key="1">
    <source>
        <dbReference type="EMBL" id="KAG5580254.1"/>
    </source>
</evidence>